<dbReference type="EnsemblPlants" id="LPERR05G11180.1">
    <property type="protein sequence ID" value="LPERR05G11180.1"/>
    <property type="gene ID" value="LPERR05G11180"/>
</dbReference>
<sequence length="66" mass="6875">MDASLSLSREKFQYGEEVRGAPLSGLTSTPAAELFGGDSETDAADGPVDGVRCVFPAAKLWPAFIA</sequence>
<reference evidence="1" key="3">
    <citation type="submission" date="2015-04" db="UniProtKB">
        <authorList>
            <consortium name="EnsemblPlants"/>
        </authorList>
    </citation>
    <scope>IDENTIFICATION</scope>
</reference>
<name>A0A0D9WFU0_9ORYZ</name>
<dbReference type="HOGENOM" id="CLU_2834821_0_0_1"/>
<evidence type="ECO:0000313" key="1">
    <source>
        <dbReference type="EnsemblPlants" id="LPERR05G11180.1"/>
    </source>
</evidence>
<reference evidence="2" key="2">
    <citation type="submission" date="2013-12" db="EMBL/GenBank/DDBJ databases">
        <authorList>
            <person name="Yu Y."/>
            <person name="Lee S."/>
            <person name="de Baynast K."/>
            <person name="Wissotski M."/>
            <person name="Liu L."/>
            <person name="Talag J."/>
            <person name="Goicoechea J."/>
            <person name="Angelova A."/>
            <person name="Jetty R."/>
            <person name="Kudrna D."/>
            <person name="Golser W."/>
            <person name="Rivera L."/>
            <person name="Zhang J."/>
            <person name="Wing R."/>
        </authorList>
    </citation>
    <scope>NUCLEOTIDE SEQUENCE</scope>
</reference>
<proteinExistence type="predicted"/>
<evidence type="ECO:0000313" key="2">
    <source>
        <dbReference type="Proteomes" id="UP000032180"/>
    </source>
</evidence>
<organism evidence="1 2">
    <name type="scientific">Leersia perrieri</name>
    <dbReference type="NCBI Taxonomy" id="77586"/>
    <lineage>
        <taxon>Eukaryota</taxon>
        <taxon>Viridiplantae</taxon>
        <taxon>Streptophyta</taxon>
        <taxon>Embryophyta</taxon>
        <taxon>Tracheophyta</taxon>
        <taxon>Spermatophyta</taxon>
        <taxon>Magnoliopsida</taxon>
        <taxon>Liliopsida</taxon>
        <taxon>Poales</taxon>
        <taxon>Poaceae</taxon>
        <taxon>BOP clade</taxon>
        <taxon>Oryzoideae</taxon>
        <taxon>Oryzeae</taxon>
        <taxon>Oryzinae</taxon>
        <taxon>Leersia</taxon>
    </lineage>
</organism>
<protein>
    <submittedName>
        <fullName evidence="1">Uncharacterized protein</fullName>
    </submittedName>
</protein>
<dbReference type="Gramene" id="LPERR05G11180.1">
    <property type="protein sequence ID" value="LPERR05G11180.1"/>
    <property type="gene ID" value="LPERR05G11180"/>
</dbReference>
<dbReference type="AlphaFoldDB" id="A0A0D9WFU0"/>
<reference evidence="1 2" key="1">
    <citation type="submission" date="2012-08" db="EMBL/GenBank/DDBJ databases">
        <title>Oryza genome evolution.</title>
        <authorList>
            <person name="Wing R.A."/>
        </authorList>
    </citation>
    <scope>NUCLEOTIDE SEQUENCE</scope>
</reference>
<keyword evidence="2" id="KW-1185">Reference proteome</keyword>
<dbReference type="Proteomes" id="UP000032180">
    <property type="component" value="Chromosome 5"/>
</dbReference>
<accession>A0A0D9WFU0</accession>